<feature type="non-terminal residue" evidence="1">
    <location>
        <position position="1"/>
    </location>
</feature>
<gene>
    <name evidence="1" type="ORF">M569_03042</name>
</gene>
<evidence type="ECO:0000313" key="2">
    <source>
        <dbReference type="Proteomes" id="UP000015453"/>
    </source>
</evidence>
<dbReference type="PANTHER" id="PTHR33064:SF37">
    <property type="entry name" value="RIBONUCLEASE H"/>
    <property type="match status" value="1"/>
</dbReference>
<comment type="caution">
    <text evidence="1">The sequence shown here is derived from an EMBL/GenBank/DDBJ whole genome shotgun (WGS) entry which is preliminary data.</text>
</comment>
<accession>S8EGB8</accession>
<proteinExistence type="predicted"/>
<dbReference type="OrthoDB" id="1408995at2759"/>
<sequence>LKVFLEVCQENQLRMKLSKCEFLKKNLEYLGFEIGERTWAPSKTKVQTILNAKIQNLKDLRSFLGAANFYRRHIHNFTFSSAPLTEKLKKDVPWSWGPLEQKAFEDLRAKLASPNRLGVP</sequence>
<dbReference type="EMBL" id="AUSU01001134">
    <property type="protein sequence ID" value="EPS71717.1"/>
    <property type="molecule type" value="Genomic_DNA"/>
</dbReference>
<evidence type="ECO:0008006" key="3">
    <source>
        <dbReference type="Google" id="ProtNLM"/>
    </source>
</evidence>
<dbReference type="InterPro" id="IPR043502">
    <property type="entry name" value="DNA/RNA_pol_sf"/>
</dbReference>
<keyword evidence="2" id="KW-1185">Reference proteome</keyword>
<protein>
    <recommendedName>
        <fullName evidence="3">Reverse transcriptase domain-containing protein</fullName>
    </recommendedName>
</protein>
<reference evidence="1 2" key="1">
    <citation type="journal article" date="2013" name="BMC Genomics">
        <title>The miniature genome of a carnivorous plant Genlisea aurea contains a low number of genes and short non-coding sequences.</title>
        <authorList>
            <person name="Leushkin E.V."/>
            <person name="Sutormin R.A."/>
            <person name="Nabieva E.R."/>
            <person name="Penin A.A."/>
            <person name="Kondrashov A.S."/>
            <person name="Logacheva M.D."/>
        </authorList>
    </citation>
    <scope>NUCLEOTIDE SEQUENCE [LARGE SCALE GENOMIC DNA]</scope>
</reference>
<dbReference type="Proteomes" id="UP000015453">
    <property type="component" value="Unassembled WGS sequence"/>
</dbReference>
<dbReference type="Gene3D" id="3.30.70.270">
    <property type="match status" value="2"/>
</dbReference>
<dbReference type="InterPro" id="IPR043128">
    <property type="entry name" value="Rev_trsase/Diguanyl_cyclase"/>
</dbReference>
<dbReference type="AlphaFoldDB" id="S8EGB8"/>
<dbReference type="PANTHER" id="PTHR33064">
    <property type="entry name" value="POL PROTEIN"/>
    <property type="match status" value="1"/>
</dbReference>
<feature type="non-terminal residue" evidence="1">
    <location>
        <position position="120"/>
    </location>
</feature>
<dbReference type="SUPFAM" id="SSF56672">
    <property type="entry name" value="DNA/RNA polymerases"/>
    <property type="match status" value="1"/>
</dbReference>
<organism evidence="1 2">
    <name type="scientific">Genlisea aurea</name>
    <dbReference type="NCBI Taxonomy" id="192259"/>
    <lineage>
        <taxon>Eukaryota</taxon>
        <taxon>Viridiplantae</taxon>
        <taxon>Streptophyta</taxon>
        <taxon>Embryophyta</taxon>
        <taxon>Tracheophyta</taxon>
        <taxon>Spermatophyta</taxon>
        <taxon>Magnoliopsida</taxon>
        <taxon>eudicotyledons</taxon>
        <taxon>Gunneridae</taxon>
        <taxon>Pentapetalae</taxon>
        <taxon>asterids</taxon>
        <taxon>lamiids</taxon>
        <taxon>Lamiales</taxon>
        <taxon>Lentibulariaceae</taxon>
        <taxon>Genlisea</taxon>
    </lineage>
</organism>
<evidence type="ECO:0000313" key="1">
    <source>
        <dbReference type="EMBL" id="EPS71717.1"/>
    </source>
</evidence>
<dbReference type="InterPro" id="IPR051320">
    <property type="entry name" value="Viral_Replic_Matur_Polypro"/>
</dbReference>
<name>S8EGB8_9LAMI</name>